<feature type="transmembrane region" description="Helical" evidence="1">
    <location>
        <begin position="231"/>
        <end position="250"/>
    </location>
</feature>
<feature type="transmembrane region" description="Helical" evidence="1">
    <location>
        <begin position="21"/>
        <end position="44"/>
    </location>
</feature>
<evidence type="ECO:0008006" key="4">
    <source>
        <dbReference type="Google" id="ProtNLM"/>
    </source>
</evidence>
<name>A0ABQ1YNC0_9BACT</name>
<accession>A0ABQ1YNC0</accession>
<dbReference type="Proteomes" id="UP000600214">
    <property type="component" value="Unassembled WGS sequence"/>
</dbReference>
<dbReference type="Pfam" id="PF12730">
    <property type="entry name" value="ABC2_membrane_4"/>
    <property type="match status" value="1"/>
</dbReference>
<reference evidence="3" key="1">
    <citation type="journal article" date="2019" name="Int. J. Syst. Evol. Microbiol.">
        <title>The Global Catalogue of Microorganisms (GCM) 10K type strain sequencing project: providing services to taxonomists for standard genome sequencing and annotation.</title>
        <authorList>
            <consortium name="The Broad Institute Genomics Platform"/>
            <consortium name="The Broad Institute Genome Sequencing Center for Infectious Disease"/>
            <person name="Wu L."/>
            <person name="Ma J."/>
        </authorList>
    </citation>
    <scope>NUCLEOTIDE SEQUENCE [LARGE SCALE GENOMIC DNA]</scope>
    <source>
        <strain evidence="3">CGMCC 1.15288</strain>
    </source>
</reference>
<evidence type="ECO:0000313" key="3">
    <source>
        <dbReference type="Proteomes" id="UP000600214"/>
    </source>
</evidence>
<dbReference type="CDD" id="cd21809">
    <property type="entry name" value="ABC-2_lan_permease-like"/>
    <property type="match status" value="1"/>
</dbReference>
<evidence type="ECO:0000313" key="2">
    <source>
        <dbReference type="EMBL" id="GGH32509.1"/>
    </source>
</evidence>
<feature type="transmembrane region" description="Helical" evidence="1">
    <location>
        <begin position="64"/>
        <end position="87"/>
    </location>
</feature>
<proteinExistence type="predicted"/>
<evidence type="ECO:0000256" key="1">
    <source>
        <dbReference type="SAM" id="Phobius"/>
    </source>
</evidence>
<keyword evidence="3" id="KW-1185">Reference proteome</keyword>
<dbReference type="EMBL" id="BMIA01000001">
    <property type="protein sequence ID" value="GGH32509.1"/>
    <property type="molecule type" value="Genomic_DNA"/>
</dbReference>
<comment type="caution">
    <text evidence="2">The sequence shown here is derived from an EMBL/GenBank/DDBJ whole genome shotgun (WGS) entry which is preliminary data.</text>
</comment>
<dbReference type="RefSeq" id="WP_188931625.1">
    <property type="nucleotide sequence ID" value="NZ_BMIA01000001.1"/>
</dbReference>
<gene>
    <name evidence="2" type="ORF">GCM10007423_22060</name>
</gene>
<keyword evidence="1" id="KW-0812">Transmembrane</keyword>
<feature type="transmembrane region" description="Helical" evidence="1">
    <location>
        <begin position="183"/>
        <end position="204"/>
    </location>
</feature>
<feature type="transmembrane region" description="Helical" evidence="1">
    <location>
        <begin position="158"/>
        <end position="176"/>
    </location>
</feature>
<keyword evidence="1" id="KW-0472">Membrane</keyword>
<keyword evidence="1" id="KW-1133">Transmembrane helix</keyword>
<organism evidence="2 3">
    <name type="scientific">Dyadobacter endophyticus</name>
    <dbReference type="NCBI Taxonomy" id="1749036"/>
    <lineage>
        <taxon>Bacteria</taxon>
        <taxon>Pseudomonadati</taxon>
        <taxon>Bacteroidota</taxon>
        <taxon>Cytophagia</taxon>
        <taxon>Cytophagales</taxon>
        <taxon>Spirosomataceae</taxon>
        <taxon>Dyadobacter</taxon>
    </lineage>
</organism>
<sequence>MNSFSYLSRSVAMEKIKIKNTLVPWLALFAPLFVVTVAFVAAYADGDRFYGPDINPWDNFSGHILVGWALFVFPIYVSLQSALYSAMEHQNRAFAYLYSLPVPKWSIYAGKLLILTGLISLSHIALYGFSEMAGWLLGILKPRYGFQSYSMHEVLSKASLLMFLAGGGMIVIQLYISMEFASFIVPAGLGLFAAMAGAISRGFAISKASPYLWPIGFLNNSLQMADWQYSYLWIGLAVYVSGALASIVLISRKDIV</sequence>
<protein>
    <recommendedName>
        <fullName evidence="4">ABC-2 type transport system permease protein</fullName>
    </recommendedName>
</protein>
<feature type="transmembrane region" description="Helical" evidence="1">
    <location>
        <begin position="108"/>
        <end position="129"/>
    </location>
</feature>